<dbReference type="Proteomes" id="UP001383192">
    <property type="component" value="Unassembled WGS sequence"/>
</dbReference>
<feature type="region of interest" description="Disordered" evidence="1">
    <location>
        <begin position="128"/>
        <end position="158"/>
    </location>
</feature>
<evidence type="ECO:0000313" key="4">
    <source>
        <dbReference type="Proteomes" id="UP001383192"/>
    </source>
</evidence>
<feature type="chain" id="PRO_5043799369" evidence="2">
    <location>
        <begin position="16"/>
        <end position="291"/>
    </location>
</feature>
<dbReference type="EMBL" id="JAYKXP010000011">
    <property type="protein sequence ID" value="KAK7053028.1"/>
    <property type="molecule type" value="Genomic_DNA"/>
</dbReference>
<protein>
    <submittedName>
        <fullName evidence="3">Uncharacterized protein</fullName>
    </submittedName>
</protein>
<proteinExistence type="predicted"/>
<evidence type="ECO:0000256" key="1">
    <source>
        <dbReference type="SAM" id="MobiDB-lite"/>
    </source>
</evidence>
<keyword evidence="2" id="KW-0732">Signal</keyword>
<feature type="signal peptide" evidence="2">
    <location>
        <begin position="1"/>
        <end position="15"/>
    </location>
</feature>
<keyword evidence="4" id="KW-1185">Reference proteome</keyword>
<sequence length="291" mass="31922">MTTVWIDSLLKHVSALTLAPDDDSDRRESYVTANSRPPSRPKSTLSDYADEAYDKLVQSVLLTPNGTHVALAHEDAAMASPSVPNQSQTPDTLPIAGPSEPLFQSFSPSSPLAPYAYKGPLPAFASPGASISIGTPSTSSQPTRSQSPKKEIQSNTGFVSGRSRLRNGVFIVLSDNNDEQAVYSTWAKANTARRYDKNISLLSYSTNEEAQQAIAGYVRSRLIIYLHDNAYENAWFTVLKGRQPTTCQRDGLLKAIGKDYLKELGPDDIVPAFTEEDAISIYHERNNMYED</sequence>
<feature type="compositionally biased region" description="Polar residues" evidence="1">
    <location>
        <begin position="31"/>
        <end position="46"/>
    </location>
</feature>
<feature type="region of interest" description="Disordered" evidence="1">
    <location>
        <begin position="20"/>
        <end position="46"/>
    </location>
</feature>
<comment type="caution">
    <text evidence="3">The sequence shown here is derived from an EMBL/GenBank/DDBJ whole genome shotgun (WGS) entry which is preliminary data.</text>
</comment>
<feature type="region of interest" description="Disordered" evidence="1">
    <location>
        <begin position="79"/>
        <end position="104"/>
    </location>
</feature>
<gene>
    <name evidence="3" type="ORF">VNI00_004349</name>
</gene>
<name>A0AAW0DP20_9AGAR</name>
<accession>A0AAW0DP20</accession>
<evidence type="ECO:0000256" key="2">
    <source>
        <dbReference type="SAM" id="SignalP"/>
    </source>
</evidence>
<organism evidence="3 4">
    <name type="scientific">Paramarasmius palmivorus</name>
    <dbReference type="NCBI Taxonomy" id="297713"/>
    <lineage>
        <taxon>Eukaryota</taxon>
        <taxon>Fungi</taxon>
        <taxon>Dikarya</taxon>
        <taxon>Basidiomycota</taxon>
        <taxon>Agaricomycotina</taxon>
        <taxon>Agaricomycetes</taxon>
        <taxon>Agaricomycetidae</taxon>
        <taxon>Agaricales</taxon>
        <taxon>Marasmiineae</taxon>
        <taxon>Marasmiaceae</taxon>
        <taxon>Paramarasmius</taxon>
    </lineage>
</organism>
<feature type="compositionally biased region" description="Polar residues" evidence="1">
    <location>
        <begin position="82"/>
        <end position="91"/>
    </location>
</feature>
<feature type="compositionally biased region" description="Low complexity" evidence="1">
    <location>
        <begin position="135"/>
        <end position="146"/>
    </location>
</feature>
<evidence type="ECO:0000313" key="3">
    <source>
        <dbReference type="EMBL" id="KAK7053028.1"/>
    </source>
</evidence>
<dbReference type="AlphaFoldDB" id="A0AAW0DP20"/>
<reference evidence="3 4" key="1">
    <citation type="submission" date="2024-01" db="EMBL/GenBank/DDBJ databases">
        <title>A draft genome for a cacao thread blight-causing isolate of Paramarasmius palmivorus.</title>
        <authorList>
            <person name="Baruah I.K."/>
            <person name="Bukari Y."/>
            <person name="Amoako-Attah I."/>
            <person name="Meinhardt L.W."/>
            <person name="Bailey B.A."/>
            <person name="Cohen S.P."/>
        </authorList>
    </citation>
    <scope>NUCLEOTIDE SEQUENCE [LARGE SCALE GENOMIC DNA]</scope>
    <source>
        <strain evidence="3 4">GH-12</strain>
    </source>
</reference>